<evidence type="ECO:0000256" key="1">
    <source>
        <dbReference type="ARBA" id="ARBA00022531"/>
    </source>
</evidence>
<dbReference type="NCBIfam" id="TIGR04183">
    <property type="entry name" value="Por_Secre_tail"/>
    <property type="match status" value="1"/>
</dbReference>
<feature type="signal peptide" evidence="3">
    <location>
        <begin position="1"/>
        <end position="26"/>
    </location>
</feature>
<accession>A0A7V2ZHG8</accession>
<organism evidence="6">
    <name type="scientific">Ignavibacterium album</name>
    <dbReference type="NCBI Taxonomy" id="591197"/>
    <lineage>
        <taxon>Bacteria</taxon>
        <taxon>Pseudomonadati</taxon>
        <taxon>Ignavibacteriota</taxon>
        <taxon>Ignavibacteria</taxon>
        <taxon>Ignavibacteriales</taxon>
        <taxon>Ignavibacteriaceae</taxon>
        <taxon>Ignavibacterium</taxon>
    </lineage>
</organism>
<dbReference type="GO" id="GO:0015979">
    <property type="term" value="P:photosynthesis"/>
    <property type="evidence" value="ECO:0007669"/>
    <property type="project" value="UniProtKB-KW"/>
</dbReference>
<sequence length="840" mass="94398">MRAVMKLKCFSAAVSLQLLLNSFILSQTLPDTTDEQPIQYRRGIALQEGYISYDEYYSGKDMLEEKRRLFPIESTGVWTELNPKVPRVDYIGVDFINPDTGWAVGLWGAVIKTTNAGQSWKTIPTPTGEILLKVHSYNGKVVMAVGHNGTILRSSDGGESFSLLTGITTQELWGVKMLNDTLGWICGRNNTLLKTTDAGLSWQAVVTGYNYHYWQFDFLTEDYFMIACSQGRVLKTTNGGQSFTEYQAGSTQDLYTIDIIDSLHIAAAGNYGKNVYSSDGGINWVENTQLTSSSVNWVQFINIEIGFAAVESSWSLYKTTDRGQSWSLAGFYKVGEWQFELLNENIGYGVGAGLKVTKTEDGFNTGYNLFLNKNWSDVFFINEMKGFFASASLGEKLYKTEDGGITYQIIENSPSRIYDILFLDGLTGFLGSNTIYKTTDGGENWYSTNGAGQATKIFFITPLIGWAVGGSNIYKTTDGGDNWVVQFTHINDSFTSIFFVDSFNGWATSRYVHQTTDGGENWIQRTDIPFTFSTDVYFQNLDTGWVARRSSFNTSLFKTTNGGLNWTGIPAILGASSIYLFPDESHWMVAGSVVSNIILYKTYITYNAGNNWIDLSNDVPTGFSGFSAITDIIGYAGGSIGLILRYYDTTYIPVKLISFEGRTQHNKIILTWQTASELNNKGFEIERSTDKKHWEMIGFIEGNGTTTEINDYVFTDNLTGNYSRKLFYRLKQIDFDRTFEYSDIIQVEVGTPSEFFLSQNYPNPFNPETKIDYRISEETFVNISLYDVTGRKIKELVNEKKQPGYYILILKGGELSSSIYFYRLTTTSGYTAVKKLTIIK</sequence>
<dbReference type="Gene3D" id="2.130.10.10">
    <property type="entry name" value="YVTN repeat-like/Quinoprotein amine dehydrogenase"/>
    <property type="match status" value="4"/>
</dbReference>
<keyword evidence="1" id="KW-0602">Photosynthesis</keyword>
<feature type="domain" description="Secretion system C-terminal sorting" evidence="5">
    <location>
        <begin position="761"/>
        <end position="838"/>
    </location>
</feature>
<dbReference type="InterPro" id="IPR015943">
    <property type="entry name" value="WD40/YVTN_repeat-like_dom_sf"/>
</dbReference>
<evidence type="ECO:0000259" key="5">
    <source>
        <dbReference type="Pfam" id="PF18962"/>
    </source>
</evidence>
<dbReference type="InterPro" id="IPR026444">
    <property type="entry name" value="Secre_tail"/>
</dbReference>
<dbReference type="PANTHER" id="PTHR47199:SF2">
    <property type="entry name" value="PHOTOSYSTEM II STABILITY_ASSEMBLY FACTOR HCF136, CHLOROPLASTIC"/>
    <property type="match status" value="1"/>
</dbReference>
<protein>
    <submittedName>
        <fullName evidence="6">T9SS type A sorting domain-containing protein</fullName>
    </submittedName>
</protein>
<feature type="domain" description="Photosynthesis system II assembly factor Ycf48/Hcf136-like" evidence="4">
    <location>
        <begin position="171"/>
        <end position="429"/>
    </location>
</feature>
<dbReference type="AlphaFoldDB" id="A0A7V2ZHG8"/>
<dbReference type="InterPro" id="IPR028203">
    <property type="entry name" value="PSII_CF48-like_dom"/>
</dbReference>
<evidence type="ECO:0000313" key="6">
    <source>
        <dbReference type="EMBL" id="HFI90073.1"/>
    </source>
</evidence>
<gene>
    <name evidence="6" type="ORF">ENS31_00930</name>
</gene>
<reference evidence="6" key="1">
    <citation type="journal article" date="2020" name="mSystems">
        <title>Genome- and Community-Level Interaction Insights into Carbon Utilization and Element Cycling Functions of Hydrothermarchaeota in Hydrothermal Sediment.</title>
        <authorList>
            <person name="Zhou Z."/>
            <person name="Liu Y."/>
            <person name="Xu W."/>
            <person name="Pan J."/>
            <person name="Luo Z.H."/>
            <person name="Li M."/>
        </authorList>
    </citation>
    <scope>NUCLEOTIDE SEQUENCE [LARGE SCALE GENOMIC DNA]</scope>
    <source>
        <strain evidence="6">SpSt-479</strain>
    </source>
</reference>
<name>A0A7V2ZHG8_9BACT</name>
<evidence type="ECO:0000259" key="4">
    <source>
        <dbReference type="Pfam" id="PF14870"/>
    </source>
</evidence>
<evidence type="ECO:0000256" key="3">
    <source>
        <dbReference type="SAM" id="SignalP"/>
    </source>
</evidence>
<dbReference type="Pfam" id="PF18962">
    <property type="entry name" value="Por_Secre_tail"/>
    <property type="match status" value="1"/>
</dbReference>
<dbReference type="PANTHER" id="PTHR47199">
    <property type="entry name" value="PHOTOSYSTEM II STABILITY/ASSEMBLY FACTOR HCF136, CHLOROPLASTIC"/>
    <property type="match status" value="1"/>
</dbReference>
<comment type="caution">
    <text evidence="6">The sequence shown here is derived from an EMBL/GenBank/DDBJ whole genome shotgun (WGS) entry which is preliminary data.</text>
</comment>
<dbReference type="GO" id="GO:0009523">
    <property type="term" value="C:photosystem II"/>
    <property type="evidence" value="ECO:0007669"/>
    <property type="project" value="UniProtKB-KW"/>
</dbReference>
<proteinExistence type="predicted"/>
<dbReference type="SUPFAM" id="SSF110296">
    <property type="entry name" value="Oligoxyloglucan reducing end-specific cellobiohydrolase"/>
    <property type="match status" value="2"/>
</dbReference>
<keyword evidence="2" id="KW-0604">Photosystem II</keyword>
<dbReference type="Pfam" id="PF14870">
    <property type="entry name" value="PSII_BNR"/>
    <property type="match status" value="1"/>
</dbReference>
<keyword evidence="3" id="KW-0732">Signal</keyword>
<feature type="chain" id="PRO_5030533622" evidence="3">
    <location>
        <begin position="27"/>
        <end position="840"/>
    </location>
</feature>
<evidence type="ECO:0000256" key="2">
    <source>
        <dbReference type="ARBA" id="ARBA00023276"/>
    </source>
</evidence>
<dbReference type="InterPro" id="IPR013783">
    <property type="entry name" value="Ig-like_fold"/>
</dbReference>
<dbReference type="EMBL" id="DSUJ01000002">
    <property type="protein sequence ID" value="HFI90073.1"/>
    <property type="molecule type" value="Genomic_DNA"/>
</dbReference>
<dbReference type="Gene3D" id="2.60.40.10">
    <property type="entry name" value="Immunoglobulins"/>
    <property type="match status" value="1"/>
</dbReference>